<comment type="caution">
    <text evidence="1">The sequence shown here is derived from an EMBL/GenBank/DDBJ whole genome shotgun (WGS) entry which is preliminary data.</text>
</comment>
<gene>
    <name evidence="1" type="ORF">HPB50_013924</name>
</gene>
<accession>A0ACB7SF87</accession>
<dbReference type="Proteomes" id="UP000821845">
    <property type="component" value="Chromosome 4"/>
</dbReference>
<evidence type="ECO:0000313" key="2">
    <source>
        <dbReference type="Proteomes" id="UP000821845"/>
    </source>
</evidence>
<proteinExistence type="predicted"/>
<organism evidence="1 2">
    <name type="scientific">Hyalomma asiaticum</name>
    <name type="common">Tick</name>
    <dbReference type="NCBI Taxonomy" id="266040"/>
    <lineage>
        <taxon>Eukaryota</taxon>
        <taxon>Metazoa</taxon>
        <taxon>Ecdysozoa</taxon>
        <taxon>Arthropoda</taxon>
        <taxon>Chelicerata</taxon>
        <taxon>Arachnida</taxon>
        <taxon>Acari</taxon>
        <taxon>Parasitiformes</taxon>
        <taxon>Ixodida</taxon>
        <taxon>Ixodoidea</taxon>
        <taxon>Ixodidae</taxon>
        <taxon>Hyalomminae</taxon>
        <taxon>Hyalomma</taxon>
    </lineage>
</organism>
<dbReference type="EMBL" id="CM023484">
    <property type="protein sequence ID" value="KAH6933270.1"/>
    <property type="molecule type" value="Genomic_DNA"/>
</dbReference>
<protein>
    <submittedName>
        <fullName evidence="1">Uncharacterized protein</fullName>
    </submittedName>
</protein>
<reference evidence="1" key="1">
    <citation type="submission" date="2020-05" db="EMBL/GenBank/DDBJ databases">
        <title>Large-scale comparative analyses of tick genomes elucidate their genetic diversity and vector capacities.</title>
        <authorList>
            <person name="Jia N."/>
            <person name="Wang J."/>
            <person name="Shi W."/>
            <person name="Du L."/>
            <person name="Sun Y."/>
            <person name="Zhan W."/>
            <person name="Jiang J."/>
            <person name="Wang Q."/>
            <person name="Zhang B."/>
            <person name="Ji P."/>
            <person name="Sakyi L.B."/>
            <person name="Cui X."/>
            <person name="Yuan T."/>
            <person name="Jiang B."/>
            <person name="Yang W."/>
            <person name="Lam T.T.-Y."/>
            <person name="Chang Q."/>
            <person name="Ding S."/>
            <person name="Wang X."/>
            <person name="Zhu J."/>
            <person name="Ruan X."/>
            <person name="Zhao L."/>
            <person name="Wei J."/>
            <person name="Que T."/>
            <person name="Du C."/>
            <person name="Cheng J."/>
            <person name="Dai P."/>
            <person name="Han X."/>
            <person name="Huang E."/>
            <person name="Gao Y."/>
            <person name="Liu J."/>
            <person name="Shao H."/>
            <person name="Ye R."/>
            <person name="Li L."/>
            <person name="Wei W."/>
            <person name="Wang X."/>
            <person name="Wang C."/>
            <person name="Yang T."/>
            <person name="Huo Q."/>
            <person name="Li W."/>
            <person name="Guo W."/>
            <person name="Chen H."/>
            <person name="Zhou L."/>
            <person name="Ni X."/>
            <person name="Tian J."/>
            <person name="Zhou Y."/>
            <person name="Sheng Y."/>
            <person name="Liu T."/>
            <person name="Pan Y."/>
            <person name="Xia L."/>
            <person name="Li J."/>
            <person name="Zhao F."/>
            <person name="Cao W."/>
        </authorList>
    </citation>
    <scope>NUCLEOTIDE SEQUENCE</scope>
    <source>
        <strain evidence="1">Hyas-2018</strain>
    </source>
</reference>
<sequence>MPCVNCKYLRKALHTRQSRLRRCQRTPKRPCLMASRDLKVSKLKNKRLEARLSTLSQKLKKAKKECGAIAEEMLAEKIKSLSPKQQLAVRQCFEASKRKSAHGMLYDKEWLLECILLRTRGPKLYQHMRQQQILALPSESTLRKYTAQYRRSYGFNEKVLGALKKKVGQMDQFKRRGGIVIDEMKLSEHLSVTTGAKIEGFVDLGPYTPEEQKTLPCNHGLVVMFVPLVGKWTQVLGAFASNENVKGELLAKIVLEATILAEKAGLFVDYVTCDVASWNRKMWRVYNIRASLKEVVCKKTHPVNSNRQDKVESFFGIVRLSSGCNTHPTPQQFLLTVNCLPYYNLASSVVGSNVDKDLITSLLSTGELEEETQKEGFFSVCKAHVEAELPSTSTSPREVEDHWYHVQRSDSRLIYYVRGCATSTGPQFFSAREPSRRHLEIEIITSWHEQHELCTEPYRAQPI</sequence>
<evidence type="ECO:0000313" key="1">
    <source>
        <dbReference type="EMBL" id="KAH6933270.1"/>
    </source>
</evidence>
<keyword evidence="2" id="KW-1185">Reference proteome</keyword>
<name>A0ACB7SF87_HYAAI</name>